<accession>A0A6J6HTS0</accession>
<keyword evidence="2" id="KW-0378">Hydrolase</keyword>
<dbReference type="PANTHER" id="PTHR46124">
    <property type="entry name" value="D-AMINOACYL-TRNA DEACYLASE"/>
    <property type="match status" value="1"/>
</dbReference>
<dbReference type="PANTHER" id="PTHR46124:SF2">
    <property type="entry name" value="D-AMINOACYL-TRNA DEACYLASE"/>
    <property type="match status" value="1"/>
</dbReference>
<dbReference type="GO" id="GO:0016788">
    <property type="term" value="F:hydrolase activity, acting on ester bonds"/>
    <property type="evidence" value="ECO:0007669"/>
    <property type="project" value="InterPro"/>
</dbReference>
<evidence type="ECO:0000256" key="1">
    <source>
        <dbReference type="ARBA" id="ARBA00022723"/>
    </source>
</evidence>
<dbReference type="SUPFAM" id="SSF51556">
    <property type="entry name" value="Metallo-dependent hydrolases"/>
    <property type="match status" value="1"/>
</dbReference>
<dbReference type="Pfam" id="PF01026">
    <property type="entry name" value="TatD_DNase"/>
    <property type="match status" value="1"/>
</dbReference>
<dbReference type="InterPro" id="IPR015991">
    <property type="entry name" value="TatD/YcfH-like"/>
</dbReference>
<proteinExistence type="predicted"/>
<dbReference type="FunFam" id="3.20.20.140:FF:000005">
    <property type="entry name" value="TatD family hydrolase"/>
    <property type="match status" value="1"/>
</dbReference>
<dbReference type="NCBIfam" id="TIGR00010">
    <property type="entry name" value="YchF/TatD family DNA exonuclease"/>
    <property type="match status" value="1"/>
</dbReference>
<dbReference type="InterPro" id="IPR032466">
    <property type="entry name" value="Metal_Hydrolase"/>
</dbReference>
<dbReference type="InterPro" id="IPR001130">
    <property type="entry name" value="TatD-like"/>
</dbReference>
<reference evidence="3" key="1">
    <citation type="submission" date="2020-05" db="EMBL/GenBank/DDBJ databases">
        <authorList>
            <person name="Chiriac C."/>
            <person name="Salcher M."/>
            <person name="Ghai R."/>
            <person name="Kavagutti S V."/>
        </authorList>
    </citation>
    <scope>NUCLEOTIDE SEQUENCE</scope>
</reference>
<dbReference type="GO" id="GO:0004536">
    <property type="term" value="F:DNA nuclease activity"/>
    <property type="evidence" value="ECO:0007669"/>
    <property type="project" value="InterPro"/>
</dbReference>
<protein>
    <submittedName>
        <fullName evidence="3">Unannotated protein</fullName>
    </submittedName>
</protein>
<dbReference type="EMBL" id="CAEZUP010000065">
    <property type="protein sequence ID" value="CAB4616257.1"/>
    <property type="molecule type" value="Genomic_DNA"/>
</dbReference>
<name>A0A6J6HTS0_9ZZZZ</name>
<keyword evidence="1" id="KW-0479">Metal-binding</keyword>
<dbReference type="CDD" id="cd01310">
    <property type="entry name" value="TatD_DNAse"/>
    <property type="match status" value="1"/>
</dbReference>
<evidence type="ECO:0000313" key="3">
    <source>
        <dbReference type="EMBL" id="CAB4616257.1"/>
    </source>
</evidence>
<dbReference type="GO" id="GO:0046872">
    <property type="term" value="F:metal ion binding"/>
    <property type="evidence" value="ECO:0007669"/>
    <property type="project" value="UniProtKB-KW"/>
</dbReference>
<evidence type="ECO:0000256" key="2">
    <source>
        <dbReference type="ARBA" id="ARBA00022801"/>
    </source>
</evidence>
<dbReference type="AlphaFoldDB" id="A0A6J6HTS0"/>
<dbReference type="PIRSF" id="PIRSF005902">
    <property type="entry name" value="DNase_TatD"/>
    <property type="match status" value="1"/>
</dbReference>
<gene>
    <name evidence="3" type="ORF">UFOPK1835_01424</name>
</gene>
<sequence>MRWIDDHCHLGDSVEGWPGPAEALAEARAAGVERMITVGTDLATSQVALDVARSHDGVWATAGVHPHDASGGIDGIAALLSEPEIVAVGECGLDYHYDHSPRGLQREVFAAQIALAHAHSLALVVHTREAWDDTFDVLLAEGVPERTVIHCFTGGAAEAARCLSIGAYLSFSGIVTFKGAPDVREAAELCPLDRLLVETDSPFLAPVPHRGKPNRPALVTLVGAAIAEVKAISVETVADVTWKNANVVYGLPS</sequence>
<organism evidence="3">
    <name type="scientific">freshwater metagenome</name>
    <dbReference type="NCBI Taxonomy" id="449393"/>
    <lineage>
        <taxon>unclassified sequences</taxon>
        <taxon>metagenomes</taxon>
        <taxon>ecological metagenomes</taxon>
    </lineage>
</organism>
<dbReference type="GO" id="GO:0005829">
    <property type="term" value="C:cytosol"/>
    <property type="evidence" value="ECO:0007669"/>
    <property type="project" value="TreeGrafter"/>
</dbReference>
<dbReference type="Gene3D" id="3.20.20.140">
    <property type="entry name" value="Metal-dependent hydrolases"/>
    <property type="match status" value="1"/>
</dbReference>